<dbReference type="PANTHER" id="PTHR22930">
    <property type="match status" value="1"/>
</dbReference>
<gene>
    <name evidence="10" type="ORF">LWI29_018696</name>
</gene>
<comment type="caution">
    <text evidence="10">The sequence shown here is derived from an EMBL/GenBank/DDBJ whole genome shotgun (WGS) entry which is preliminary data.</text>
</comment>
<feature type="compositionally biased region" description="Basic and acidic residues" evidence="8">
    <location>
        <begin position="75"/>
        <end position="99"/>
    </location>
</feature>
<name>A0AA39V8R3_ACESA</name>
<keyword evidence="6" id="KW-0378">Hydrolase</keyword>
<evidence type="ECO:0000256" key="8">
    <source>
        <dbReference type="SAM" id="MobiDB-lite"/>
    </source>
</evidence>
<dbReference type="InterPro" id="IPR027806">
    <property type="entry name" value="HARBI1_dom"/>
</dbReference>
<dbReference type="InterPro" id="IPR045249">
    <property type="entry name" value="HARBI1-like"/>
</dbReference>
<keyword evidence="4" id="KW-0540">Nuclease</keyword>
<dbReference type="GO" id="GO:0046872">
    <property type="term" value="F:metal ion binding"/>
    <property type="evidence" value="ECO:0007669"/>
    <property type="project" value="UniProtKB-KW"/>
</dbReference>
<evidence type="ECO:0000256" key="6">
    <source>
        <dbReference type="ARBA" id="ARBA00022801"/>
    </source>
</evidence>
<dbReference type="Pfam" id="PF13359">
    <property type="entry name" value="DDE_Tnp_4"/>
    <property type="match status" value="1"/>
</dbReference>
<dbReference type="EMBL" id="JAUESC010000388">
    <property type="protein sequence ID" value="KAK0571601.1"/>
    <property type="molecule type" value="Genomic_DNA"/>
</dbReference>
<dbReference type="Proteomes" id="UP001168877">
    <property type="component" value="Unassembled WGS sequence"/>
</dbReference>
<evidence type="ECO:0000256" key="4">
    <source>
        <dbReference type="ARBA" id="ARBA00022722"/>
    </source>
</evidence>
<evidence type="ECO:0000256" key="5">
    <source>
        <dbReference type="ARBA" id="ARBA00022723"/>
    </source>
</evidence>
<reference evidence="10" key="2">
    <citation type="submission" date="2023-06" db="EMBL/GenBank/DDBJ databases">
        <authorList>
            <person name="Swenson N.G."/>
            <person name="Wegrzyn J.L."/>
            <person name="Mcevoy S.L."/>
        </authorList>
    </citation>
    <scope>NUCLEOTIDE SEQUENCE</scope>
    <source>
        <strain evidence="10">NS2018</strain>
        <tissue evidence="10">Leaf</tissue>
    </source>
</reference>
<feature type="compositionally biased region" description="Low complexity" evidence="8">
    <location>
        <begin position="1"/>
        <end position="17"/>
    </location>
</feature>
<feature type="region of interest" description="Disordered" evidence="8">
    <location>
        <begin position="1"/>
        <end position="99"/>
    </location>
</feature>
<evidence type="ECO:0000313" key="10">
    <source>
        <dbReference type="EMBL" id="KAK0571601.1"/>
    </source>
</evidence>
<feature type="compositionally biased region" description="Basic and acidic residues" evidence="8">
    <location>
        <begin position="26"/>
        <end position="42"/>
    </location>
</feature>
<dbReference type="GO" id="GO:0005634">
    <property type="term" value="C:nucleus"/>
    <property type="evidence" value="ECO:0007669"/>
    <property type="project" value="UniProtKB-SubCell"/>
</dbReference>
<evidence type="ECO:0000256" key="3">
    <source>
        <dbReference type="ARBA" id="ARBA00006958"/>
    </source>
</evidence>
<evidence type="ECO:0000259" key="9">
    <source>
        <dbReference type="Pfam" id="PF13359"/>
    </source>
</evidence>
<evidence type="ECO:0000256" key="2">
    <source>
        <dbReference type="ARBA" id="ARBA00004123"/>
    </source>
</evidence>
<reference evidence="10" key="1">
    <citation type="journal article" date="2022" name="Plant J.">
        <title>Strategies of tolerance reflected in two North American maple genomes.</title>
        <authorList>
            <person name="McEvoy S.L."/>
            <person name="Sezen U.U."/>
            <person name="Trouern-Trend A."/>
            <person name="McMahon S.M."/>
            <person name="Schaberg P.G."/>
            <person name="Yang J."/>
            <person name="Wegrzyn J.L."/>
            <person name="Swenson N.G."/>
        </authorList>
    </citation>
    <scope>NUCLEOTIDE SEQUENCE</scope>
    <source>
        <strain evidence="10">NS2018</strain>
    </source>
</reference>
<comment type="subcellular location">
    <subcellularLocation>
        <location evidence="2">Nucleus</location>
    </subcellularLocation>
</comment>
<sequence>MNETSTTTTTATVAAAAARKRRRKDGKYSNKDEDDNKSSSFHEDEEEEEEDDDEGEGRKKKDLKGILTSLLLLEEQEKGDQEVQNRASSEDKSMFDDNHRKKTRTMLDYYSNLQDYYTEEEDNDRIIKRKKSRVLAASVATITAVADSQSEEKEKTAKPGGNPGSGQHRRLWVKDRSKAWWDECNRPDYPEEEFKKWFRMSRQTFDTICEELNSVIAKEDTTLRTAIPVRQRVAVCIWRLATGEPLRLVSKRFGLGISTCHKLVLEVCTAIRSVLMPKYLQWPDGDSLRKVKEDFESSSGIPNVVGSMYTTHIPIIAPKVSVAAYFNKRHTERNQKTSYSITVQGVVDPNGVFTDVCIGWPGSMPDDQVLEKSALHQRASGGLLKGMWIVGGSGYPLMDWVLVPYTQQHLTWTQHAFNEKIGEIQRVGKDAFARLKGRWSCLQKRTEVKLQDLPVVLGACCVLHNICEMKNEEMHPELTFDLVDDEMIPEIPLRSTNSLKARDSIAHNLLHHGLAGTAFL</sequence>
<comment type="similarity">
    <text evidence="3">Belongs to the HARBI1 family.</text>
</comment>
<feature type="compositionally biased region" description="Acidic residues" evidence="8">
    <location>
        <begin position="43"/>
        <end position="55"/>
    </location>
</feature>
<dbReference type="AlphaFoldDB" id="A0AA39V8R3"/>
<dbReference type="GO" id="GO:0016787">
    <property type="term" value="F:hydrolase activity"/>
    <property type="evidence" value="ECO:0007669"/>
    <property type="project" value="UniProtKB-KW"/>
</dbReference>
<feature type="region of interest" description="Disordered" evidence="8">
    <location>
        <begin position="144"/>
        <end position="169"/>
    </location>
</feature>
<comment type="cofactor">
    <cofactor evidence="1">
        <name>a divalent metal cation</name>
        <dbReference type="ChEBI" id="CHEBI:60240"/>
    </cofactor>
</comment>
<keyword evidence="11" id="KW-1185">Reference proteome</keyword>
<protein>
    <recommendedName>
        <fullName evidence="9">DDE Tnp4 domain-containing protein</fullName>
    </recommendedName>
</protein>
<proteinExistence type="inferred from homology"/>
<organism evidence="10 11">
    <name type="scientific">Acer saccharum</name>
    <name type="common">Sugar maple</name>
    <dbReference type="NCBI Taxonomy" id="4024"/>
    <lineage>
        <taxon>Eukaryota</taxon>
        <taxon>Viridiplantae</taxon>
        <taxon>Streptophyta</taxon>
        <taxon>Embryophyta</taxon>
        <taxon>Tracheophyta</taxon>
        <taxon>Spermatophyta</taxon>
        <taxon>Magnoliopsida</taxon>
        <taxon>eudicotyledons</taxon>
        <taxon>Gunneridae</taxon>
        <taxon>Pentapetalae</taxon>
        <taxon>rosids</taxon>
        <taxon>malvids</taxon>
        <taxon>Sapindales</taxon>
        <taxon>Sapindaceae</taxon>
        <taxon>Hippocastanoideae</taxon>
        <taxon>Acereae</taxon>
        <taxon>Acer</taxon>
    </lineage>
</organism>
<dbReference type="PANTHER" id="PTHR22930:SF244">
    <property type="entry name" value="OS05G0593000 PROTEIN"/>
    <property type="match status" value="1"/>
</dbReference>
<feature type="domain" description="DDE Tnp4" evidence="9">
    <location>
        <begin position="309"/>
        <end position="465"/>
    </location>
</feature>
<evidence type="ECO:0000313" key="11">
    <source>
        <dbReference type="Proteomes" id="UP001168877"/>
    </source>
</evidence>
<keyword evidence="5" id="KW-0479">Metal-binding</keyword>
<evidence type="ECO:0000256" key="7">
    <source>
        <dbReference type="ARBA" id="ARBA00023242"/>
    </source>
</evidence>
<evidence type="ECO:0000256" key="1">
    <source>
        <dbReference type="ARBA" id="ARBA00001968"/>
    </source>
</evidence>
<accession>A0AA39V8R3</accession>
<keyword evidence="7" id="KW-0539">Nucleus</keyword>
<dbReference type="GO" id="GO:0004518">
    <property type="term" value="F:nuclease activity"/>
    <property type="evidence" value="ECO:0007669"/>
    <property type="project" value="UniProtKB-KW"/>
</dbReference>